<comment type="caution">
    <text evidence="2">The sequence shown here is derived from an EMBL/GenBank/DDBJ whole genome shotgun (WGS) entry which is preliminary data.</text>
</comment>
<gene>
    <name evidence="2" type="ORF">A2690_00910</name>
</gene>
<reference evidence="2 3" key="1">
    <citation type="journal article" date="2016" name="Nat. Commun.">
        <title>Thousands of microbial genomes shed light on interconnected biogeochemical processes in an aquifer system.</title>
        <authorList>
            <person name="Anantharaman K."/>
            <person name="Brown C.T."/>
            <person name="Hug L.A."/>
            <person name="Sharon I."/>
            <person name="Castelle C.J."/>
            <person name="Probst A.J."/>
            <person name="Thomas B.C."/>
            <person name="Singh A."/>
            <person name="Wilkins M.J."/>
            <person name="Karaoz U."/>
            <person name="Brodie E.L."/>
            <person name="Williams K.H."/>
            <person name="Hubbard S.S."/>
            <person name="Banfield J.F."/>
        </authorList>
    </citation>
    <scope>NUCLEOTIDE SEQUENCE [LARGE SCALE GENOMIC DNA]</scope>
</reference>
<dbReference type="Proteomes" id="UP000178372">
    <property type="component" value="Unassembled WGS sequence"/>
</dbReference>
<feature type="transmembrane region" description="Helical" evidence="1">
    <location>
        <begin position="30"/>
        <end position="48"/>
    </location>
</feature>
<keyword evidence="1" id="KW-0812">Transmembrane</keyword>
<accession>A0A1F7GAS7</accession>
<evidence type="ECO:0000313" key="3">
    <source>
        <dbReference type="Proteomes" id="UP000178372"/>
    </source>
</evidence>
<proteinExistence type="predicted"/>
<dbReference type="AlphaFoldDB" id="A0A1F7GAS7"/>
<evidence type="ECO:0000313" key="2">
    <source>
        <dbReference type="EMBL" id="OGK15998.1"/>
    </source>
</evidence>
<organism evidence="2 3">
    <name type="scientific">Candidatus Roizmanbacteria bacterium RIFCSPHIGHO2_01_FULL_39_12b</name>
    <dbReference type="NCBI Taxonomy" id="1802030"/>
    <lineage>
        <taxon>Bacteria</taxon>
        <taxon>Candidatus Roizmaniibacteriota</taxon>
    </lineage>
</organism>
<keyword evidence="1" id="KW-0472">Membrane</keyword>
<dbReference type="EMBL" id="MFZF01000022">
    <property type="protein sequence ID" value="OGK15998.1"/>
    <property type="molecule type" value="Genomic_DNA"/>
</dbReference>
<sequence length="108" mass="12087">MSIPFDSPLDKKKKKKNMYMARKKRSNSQLYGIIALVSVVVVFVWAMVQMLNQNKVNTQSEAKIRNSTNLFNQIGSSGGCKPFSDVNKNMMAAANTIKNKAVLLQKFA</sequence>
<evidence type="ECO:0000256" key="1">
    <source>
        <dbReference type="SAM" id="Phobius"/>
    </source>
</evidence>
<keyword evidence="1" id="KW-1133">Transmembrane helix</keyword>
<protein>
    <submittedName>
        <fullName evidence="2">Uncharacterized protein</fullName>
    </submittedName>
</protein>
<name>A0A1F7GAS7_9BACT</name>